<protein>
    <submittedName>
        <fullName evidence="4">Nucleoside hydrolase</fullName>
    </submittedName>
</protein>
<dbReference type="Gene3D" id="3.90.245.10">
    <property type="entry name" value="Ribonucleoside hydrolase-like"/>
    <property type="match status" value="1"/>
</dbReference>
<keyword evidence="2" id="KW-0326">Glycosidase</keyword>
<dbReference type="GO" id="GO:0005829">
    <property type="term" value="C:cytosol"/>
    <property type="evidence" value="ECO:0007669"/>
    <property type="project" value="TreeGrafter"/>
</dbReference>
<dbReference type="GO" id="GO:0006152">
    <property type="term" value="P:purine nucleoside catabolic process"/>
    <property type="evidence" value="ECO:0007669"/>
    <property type="project" value="TreeGrafter"/>
</dbReference>
<proteinExistence type="predicted"/>
<dbReference type="AlphaFoldDB" id="A0A233V2H6"/>
<dbReference type="PANTHER" id="PTHR12304">
    <property type="entry name" value="INOSINE-URIDINE PREFERRING NUCLEOSIDE HYDROLASE"/>
    <property type="match status" value="1"/>
</dbReference>
<dbReference type="Proteomes" id="UP000215413">
    <property type="component" value="Unassembled WGS sequence"/>
</dbReference>
<dbReference type="SUPFAM" id="SSF53590">
    <property type="entry name" value="Nucleoside hydrolase"/>
    <property type="match status" value="1"/>
</dbReference>
<reference evidence="5" key="1">
    <citation type="submission" date="2017-04" db="EMBL/GenBank/DDBJ databases">
        <title>Finegoldia magna isolated from orthopedic joint implant-associated infections.</title>
        <authorList>
            <person name="Bjorklund S."/>
            <person name="Bruggemann H."/>
            <person name="Jensen A."/>
            <person name="Hellmark B."/>
            <person name="Soderquist B."/>
        </authorList>
    </citation>
    <scope>NUCLEOTIDE SEQUENCE [LARGE SCALE GENOMIC DNA]</scope>
    <source>
        <strain evidence="5">CCUG 54800</strain>
    </source>
</reference>
<evidence type="ECO:0000256" key="1">
    <source>
        <dbReference type="ARBA" id="ARBA00022801"/>
    </source>
</evidence>
<dbReference type="RefSeq" id="WP_094206313.1">
    <property type="nucleotide sequence ID" value="NZ_NDYC01000041.1"/>
</dbReference>
<dbReference type="PANTHER" id="PTHR12304:SF4">
    <property type="entry name" value="URIDINE NUCLEOSIDASE"/>
    <property type="match status" value="1"/>
</dbReference>
<evidence type="ECO:0000256" key="2">
    <source>
        <dbReference type="ARBA" id="ARBA00023295"/>
    </source>
</evidence>
<dbReference type="Pfam" id="PF01156">
    <property type="entry name" value="IU_nuc_hydro"/>
    <property type="match status" value="1"/>
</dbReference>
<keyword evidence="1 4" id="KW-0378">Hydrolase</keyword>
<evidence type="ECO:0000313" key="4">
    <source>
        <dbReference type="EMBL" id="OXZ26581.1"/>
    </source>
</evidence>
<evidence type="ECO:0000313" key="5">
    <source>
        <dbReference type="Proteomes" id="UP000215413"/>
    </source>
</evidence>
<organism evidence="4 5">
    <name type="scientific">Finegoldia magna</name>
    <name type="common">Peptostreptococcus magnus</name>
    <dbReference type="NCBI Taxonomy" id="1260"/>
    <lineage>
        <taxon>Bacteria</taxon>
        <taxon>Bacillati</taxon>
        <taxon>Bacillota</taxon>
        <taxon>Tissierellia</taxon>
        <taxon>Tissierellales</taxon>
        <taxon>Peptoniphilaceae</taxon>
        <taxon>Finegoldia</taxon>
    </lineage>
</organism>
<name>A0A233V2H6_FINMA</name>
<dbReference type="GO" id="GO:0008477">
    <property type="term" value="F:purine nucleosidase activity"/>
    <property type="evidence" value="ECO:0007669"/>
    <property type="project" value="TreeGrafter"/>
</dbReference>
<comment type="caution">
    <text evidence="4">The sequence shown here is derived from an EMBL/GenBank/DDBJ whole genome shotgun (WGS) entry which is preliminary data.</text>
</comment>
<accession>A0A233V2H6</accession>
<dbReference type="InterPro" id="IPR023186">
    <property type="entry name" value="IUNH"/>
</dbReference>
<gene>
    <name evidence="4" type="ORF">B9N49_08355</name>
</gene>
<feature type="domain" description="Inosine/uridine-preferring nucleoside hydrolase" evidence="3">
    <location>
        <begin position="5"/>
        <end position="292"/>
    </location>
</feature>
<dbReference type="EMBL" id="NDYC01000041">
    <property type="protein sequence ID" value="OXZ26581.1"/>
    <property type="molecule type" value="Genomic_DNA"/>
</dbReference>
<sequence length="300" mass="33395">MINCILDFDPGVDDAAALFAIKNAKNLKLLALSSVNGNVSIEHTTRNMQCLAKLLDINVPMGKGQEVPLVREPFFATVHGDDGIAGLRDMIESEDVNELTSENSVTMMHEIIQNSTEKITIIAVGPLTNIALLLRTFPEDKGKIEQISIMGGSITRGNVTSLSEFNFFVDPEAAKIVFESGVKIIMAGLNVTQKASITNEQIQFLDTIETKRTKFAHRILKYYASNDAGIHDPCSVIVLDNPEVFETEDMYIKIDTQNDETRGMSYRDLIKEENGEFNCKVITEIDIDKFREILMQALTE</sequence>
<dbReference type="InterPro" id="IPR001910">
    <property type="entry name" value="Inosine/uridine_hydrolase_dom"/>
</dbReference>
<evidence type="ECO:0000259" key="3">
    <source>
        <dbReference type="Pfam" id="PF01156"/>
    </source>
</evidence>
<dbReference type="InterPro" id="IPR036452">
    <property type="entry name" value="Ribo_hydro-like"/>
</dbReference>